<proteinExistence type="predicted"/>
<sequence length="54" mass="6055">MGPVYYTVQKINGDYAVLLSDDGVENTVAMALLPFGVDEGNRLLWENFVYTIIE</sequence>
<reference evidence="1 2" key="1">
    <citation type="submission" date="2020-08" db="EMBL/GenBank/DDBJ databases">
        <title>Genome public.</title>
        <authorList>
            <person name="Liu C."/>
            <person name="Sun Q."/>
        </authorList>
    </citation>
    <scope>NUCLEOTIDE SEQUENCE [LARGE SCALE GENOMIC DNA]</scope>
    <source>
        <strain evidence="1 2">NSJ-27</strain>
    </source>
</reference>
<accession>A0ABR7IN49</accession>
<evidence type="ECO:0000313" key="2">
    <source>
        <dbReference type="Proteomes" id="UP000649151"/>
    </source>
</evidence>
<evidence type="ECO:0000313" key="1">
    <source>
        <dbReference type="EMBL" id="MBC5786550.1"/>
    </source>
</evidence>
<gene>
    <name evidence="1" type="ORF">H8Z77_00725</name>
</gene>
<dbReference type="RefSeq" id="WP_141720191.1">
    <property type="nucleotide sequence ID" value="NZ_JACOQK010000001.1"/>
</dbReference>
<protein>
    <submittedName>
        <fullName evidence="1">DUF3006 domain-containing protein</fullName>
    </submittedName>
</protein>
<comment type="caution">
    <text evidence="1">The sequence shown here is derived from an EMBL/GenBank/DDBJ whole genome shotgun (WGS) entry which is preliminary data.</text>
</comment>
<name>A0ABR7IN49_9CLOT</name>
<dbReference type="EMBL" id="JACOQK010000001">
    <property type="protein sequence ID" value="MBC5786550.1"/>
    <property type="molecule type" value="Genomic_DNA"/>
</dbReference>
<keyword evidence="2" id="KW-1185">Reference proteome</keyword>
<dbReference type="Proteomes" id="UP000649151">
    <property type="component" value="Unassembled WGS sequence"/>
</dbReference>
<organism evidence="1 2">
    <name type="scientific">Clostridium facile</name>
    <dbReference type="NCBI Taxonomy" id="2763035"/>
    <lineage>
        <taxon>Bacteria</taxon>
        <taxon>Bacillati</taxon>
        <taxon>Bacillota</taxon>
        <taxon>Clostridia</taxon>
        <taxon>Eubacteriales</taxon>
        <taxon>Clostridiaceae</taxon>
        <taxon>Clostridium</taxon>
    </lineage>
</organism>